<dbReference type="OrthoDB" id="10043005at2759"/>
<dbReference type="PROSITE" id="PS50948">
    <property type="entry name" value="PAN"/>
    <property type="match status" value="1"/>
</dbReference>
<dbReference type="InterPro" id="IPR003609">
    <property type="entry name" value="Pan_app"/>
</dbReference>
<evidence type="ECO:0000313" key="5">
    <source>
        <dbReference type="Proteomes" id="UP000887567"/>
    </source>
</evidence>
<dbReference type="PANTHER" id="PTHR47635:SF2">
    <property type="entry name" value="LAMG-LIKE JELLYROLL FOLD DOMAIN-CONTAINING PROTEIN"/>
    <property type="match status" value="1"/>
</dbReference>
<dbReference type="KEGG" id="epa:110254376"/>
<dbReference type="InterPro" id="IPR057774">
    <property type="entry name" value="D8C_UMOD/GP2/OIT3-like"/>
</dbReference>
<dbReference type="Gene3D" id="2.60.120.200">
    <property type="match status" value="1"/>
</dbReference>
<keyword evidence="2" id="KW-1015">Disulfide bond</keyword>
<evidence type="ECO:0000256" key="1">
    <source>
        <dbReference type="ARBA" id="ARBA00022729"/>
    </source>
</evidence>
<evidence type="ECO:0000259" key="3">
    <source>
        <dbReference type="PROSITE" id="PS50948"/>
    </source>
</evidence>
<reference evidence="4" key="1">
    <citation type="submission" date="2022-11" db="UniProtKB">
        <authorList>
            <consortium name="EnsemblMetazoa"/>
        </authorList>
    </citation>
    <scope>IDENTIFICATION</scope>
</reference>
<feature type="domain" description="Apple" evidence="3">
    <location>
        <begin position="267"/>
        <end position="354"/>
    </location>
</feature>
<evidence type="ECO:0000313" key="4">
    <source>
        <dbReference type="EnsemblMetazoa" id="XP_028519615.1"/>
    </source>
</evidence>
<dbReference type="EnsemblMetazoa" id="XM_028663814.1">
    <property type="protein sequence ID" value="XP_028519615.1"/>
    <property type="gene ID" value="LOC110254376"/>
</dbReference>
<dbReference type="InterPro" id="IPR013320">
    <property type="entry name" value="ConA-like_dom_sf"/>
</dbReference>
<dbReference type="OMA" id="CTHYEVI"/>
<dbReference type="SUPFAM" id="SSF49899">
    <property type="entry name" value="Concanavalin A-like lectins/glucanases"/>
    <property type="match status" value="1"/>
</dbReference>
<dbReference type="Pfam" id="PF23283">
    <property type="entry name" value="D8C_UMOD"/>
    <property type="match status" value="1"/>
</dbReference>
<dbReference type="Pfam" id="PF13385">
    <property type="entry name" value="Laminin_G_3"/>
    <property type="match status" value="1"/>
</dbReference>
<dbReference type="GeneID" id="110254376"/>
<evidence type="ECO:0000256" key="2">
    <source>
        <dbReference type="ARBA" id="ARBA00023157"/>
    </source>
</evidence>
<keyword evidence="5" id="KW-1185">Reference proteome</keyword>
<protein>
    <recommendedName>
        <fullName evidence="3">Apple domain-containing protein</fullName>
    </recommendedName>
</protein>
<name>A0A913YVR9_EXADI</name>
<dbReference type="Gene3D" id="3.50.4.10">
    <property type="entry name" value="Hepatocyte Growth Factor"/>
    <property type="match status" value="1"/>
</dbReference>
<dbReference type="AlphaFoldDB" id="A0A913YVR9"/>
<organism evidence="4 5">
    <name type="scientific">Exaiptasia diaphana</name>
    <name type="common">Tropical sea anemone</name>
    <name type="synonym">Aiptasia pulchella</name>
    <dbReference type="NCBI Taxonomy" id="2652724"/>
    <lineage>
        <taxon>Eukaryota</taxon>
        <taxon>Metazoa</taxon>
        <taxon>Cnidaria</taxon>
        <taxon>Anthozoa</taxon>
        <taxon>Hexacorallia</taxon>
        <taxon>Actiniaria</taxon>
        <taxon>Aiptasiidae</taxon>
        <taxon>Exaiptasia</taxon>
    </lineage>
</organism>
<dbReference type="PANTHER" id="PTHR47635">
    <property type="entry name" value="CUB DOMAIN-CONTAINING PROTEIN"/>
    <property type="match status" value="1"/>
</dbReference>
<dbReference type="SUPFAM" id="SSF57414">
    <property type="entry name" value="Hairpin loop containing domain-like"/>
    <property type="match status" value="1"/>
</dbReference>
<keyword evidence="1" id="KW-0732">Signal</keyword>
<accession>A0A913YVR9</accession>
<proteinExistence type="predicted"/>
<dbReference type="Proteomes" id="UP000887567">
    <property type="component" value="Unplaced"/>
</dbReference>
<dbReference type="RefSeq" id="XP_028519615.1">
    <property type="nucleotide sequence ID" value="XM_028663814.1"/>
</dbReference>
<sequence>MSFFTWIYNQGTYGPILNYETDVNKWGLHVFIHSPSIFYAALNTRDNANDFSVVKIEDTIAKNAWTFVGFTYDYNAGKVRLYIDGILKKEADSPKNELNTNFKIQIGGTKYGHSADKAFPGRLSCLQIYNVALTNAQVKYIQRYCRDVLDIFKPCVNHTSIDVPDRQLTKKEGTRPTDKTTVDFTQWYRLKGKKILSSCPTSSSCGTQTPGWLNGQYPSQEDGIKTMELCYRKDSDCCASKVSVLVRQCYGHYVFKFHDFPVEGRFCTETDPETFADIIFMSTNERCLINHVFYTVDDVKDMSTCVSYCLNAGSRCKSVDYIKEGSGRCQLNNSTKSEGHLREDSKCTHYEVISY</sequence>